<dbReference type="PANTHER" id="PTHR43081">
    <property type="entry name" value="ADENYLATE CYCLASE, TERMINAL-DIFFERENTIATION SPECIFIC-RELATED"/>
    <property type="match status" value="1"/>
</dbReference>
<dbReference type="RefSeq" id="WP_086486985.1">
    <property type="nucleotide sequence ID" value="NZ_MSLT01000006.1"/>
</dbReference>
<evidence type="ECO:0000259" key="2">
    <source>
        <dbReference type="PROSITE" id="PS50125"/>
    </source>
</evidence>
<feature type="transmembrane region" description="Helical" evidence="1">
    <location>
        <begin position="132"/>
        <end position="152"/>
    </location>
</feature>
<dbReference type="InterPro" id="IPR029787">
    <property type="entry name" value="Nucleotide_cyclase"/>
</dbReference>
<gene>
    <name evidence="3" type="ORF">TPSD3_02355</name>
</gene>
<keyword evidence="4" id="KW-1185">Reference proteome</keyword>
<keyword evidence="1" id="KW-0472">Membrane</keyword>
<accession>A0A251XBC1</accession>
<dbReference type="Proteomes" id="UP000194798">
    <property type="component" value="Unassembled WGS sequence"/>
</dbReference>
<dbReference type="AlphaFoldDB" id="A0A251XBC1"/>
<evidence type="ECO:0000313" key="4">
    <source>
        <dbReference type="Proteomes" id="UP000194798"/>
    </source>
</evidence>
<dbReference type="PANTHER" id="PTHR43081:SF1">
    <property type="entry name" value="ADENYLATE CYCLASE, TERMINAL-DIFFERENTIATION SPECIFIC"/>
    <property type="match status" value="1"/>
</dbReference>
<dbReference type="PROSITE" id="PS50125">
    <property type="entry name" value="GUANYLATE_CYCLASE_2"/>
    <property type="match status" value="1"/>
</dbReference>
<dbReference type="GO" id="GO:0035556">
    <property type="term" value="P:intracellular signal transduction"/>
    <property type="evidence" value="ECO:0007669"/>
    <property type="project" value="InterPro"/>
</dbReference>
<dbReference type="OrthoDB" id="6115136at2"/>
<dbReference type="EMBL" id="MSLT01000006">
    <property type="protein sequence ID" value="OUD15390.1"/>
    <property type="molecule type" value="Genomic_DNA"/>
</dbReference>
<dbReference type="GO" id="GO:0004016">
    <property type="term" value="F:adenylate cyclase activity"/>
    <property type="evidence" value="ECO:0007669"/>
    <property type="project" value="UniProtKB-ARBA"/>
</dbReference>
<feature type="transmembrane region" description="Helical" evidence="1">
    <location>
        <begin position="106"/>
        <end position="125"/>
    </location>
</feature>
<evidence type="ECO:0000313" key="3">
    <source>
        <dbReference type="EMBL" id="OUD15390.1"/>
    </source>
</evidence>
<sequence>MKYSLIESRLFGSFRTRFWLEFFGNSVHFALANFLFEMVLRGSTYLRSPDPYVLLIGSLLQSYVLVRWQNTSRPRRFLGNLIGPLVYTVIEVSLEGMSFFDSTNHLAYWLFSIIIGLLQEIRLCLPRRFSPFFIVTESIFRTSILLAMYVLFETHSTYFHAQHLSLAGTFFSDESHRFIAFSLVSLGFVIGLANWTAERYLNLLKTTSNQLHKYSEWLLGKHLLEQSFINPSALSLVQSTRFILFMDIRGFTSWSEKQHPKNVADLLNKYYEFSELVLSQYGAIKFKLSADEVMAVFPSAELAVQAAIVLSKEIEPLLKRESIGAGIGVDGGLLVEGLFGSTGVRFYDVIGDTVNTAKRIEGAAQAGEILISDRIYNTVQDTVQIHSKKEIIVKGKKDPLLVYSIVKL</sequence>
<dbReference type="Pfam" id="PF00211">
    <property type="entry name" value="Guanylate_cyc"/>
    <property type="match status" value="1"/>
</dbReference>
<dbReference type="SUPFAM" id="SSF55073">
    <property type="entry name" value="Nucleotide cyclase"/>
    <property type="match status" value="1"/>
</dbReference>
<evidence type="ECO:0000256" key="1">
    <source>
        <dbReference type="SAM" id="Phobius"/>
    </source>
</evidence>
<dbReference type="InterPro" id="IPR050697">
    <property type="entry name" value="Adenylyl/Guanylyl_Cyclase_3/4"/>
</dbReference>
<name>A0A251XBC1_9GAMM</name>
<feature type="domain" description="Guanylate cyclase" evidence="2">
    <location>
        <begin position="242"/>
        <end position="361"/>
    </location>
</feature>
<dbReference type="Gene3D" id="3.30.70.1230">
    <property type="entry name" value="Nucleotide cyclase"/>
    <property type="match status" value="1"/>
</dbReference>
<dbReference type="CDD" id="cd07302">
    <property type="entry name" value="CHD"/>
    <property type="match status" value="1"/>
</dbReference>
<reference evidence="3 4" key="1">
    <citation type="submission" date="2016-12" db="EMBL/GenBank/DDBJ databases">
        <title>Thioflexothrix psekupsii D3 genome sequencing and assembly.</title>
        <authorList>
            <person name="Fomenkov A."/>
            <person name="Vincze T."/>
            <person name="Grabovich M."/>
            <person name="Anton B.P."/>
            <person name="Dubinina G."/>
            <person name="Orlova M."/>
            <person name="Belousova E."/>
            <person name="Roberts R.J."/>
        </authorList>
    </citation>
    <scope>NUCLEOTIDE SEQUENCE [LARGE SCALE GENOMIC DNA]</scope>
    <source>
        <strain evidence="3">D3</strain>
    </source>
</reference>
<keyword evidence="1" id="KW-1133">Transmembrane helix</keyword>
<comment type="caution">
    <text evidence="3">The sequence shown here is derived from an EMBL/GenBank/DDBJ whole genome shotgun (WGS) entry which is preliminary data.</text>
</comment>
<feature type="transmembrane region" description="Helical" evidence="1">
    <location>
        <begin position="81"/>
        <end position="100"/>
    </location>
</feature>
<dbReference type="GO" id="GO:0006171">
    <property type="term" value="P:cAMP biosynthetic process"/>
    <property type="evidence" value="ECO:0007669"/>
    <property type="project" value="TreeGrafter"/>
</dbReference>
<dbReference type="InterPro" id="IPR001054">
    <property type="entry name" value="A/G_cyclase"/>
</dbReference>
<feature type="transmembrane region" description="Helical" evidence="1">
    <location>
        <begin position="178"/>
        <end position="197"/>
    </location>
</feature>
<keyword evidence="1" id="KW-0812">Transmembrane</keyword>
<protein>
    <recommendedName>
        <fullName evidence="2">Guanylate cyclase domain-containing protein</fullName>
    </recommendedName>
</protein>
<organism evidence="3 4">
    <name type="scientific">Thioflexithrix psekupsensis</name>
    <dbReference type="NCBI Taxonomy" id="1570016"/>
    <lineage>
        <taxon>Bacteria</taxon>
        <taxon>Pseudomonadati</taxon>
        <taxon>Pseudomonadota</taxon>
        <taxon>Gammaproteobacteria</taxon>
        <taxon>Thiotrichales</taxon>
        <taxon>Thioflexithrix</taxon>
    </lineage>
</organism>
<proteinExistence type="predicted"/>
<dbReference type="SMART" id="SM00044">
    <property type="entry name" value="CYCc"/>
    <property type="match status" value="1"/>
</dbReference>